<evidence type="ECO:0000256" key="1">
    <source>
        <dbReference type="ARBA" id="ARBA00004141"/>
    </source>
</evidence>
<organism evidence="7">
    <name type="scientific">Talaromyces marneffei PM1</name>
    <dbReference type="NCBI Taxonomy" id="1077442"/>
    <lineage>
        <taxon>Eukaryota</taxon>
        <taxon>Fungi</taxon>
        <taxon>Dikarya</taxon>
        <taxon>Ascomycota</taxon>
        <taxon>Pezizomycotina</taxon>
        <taxon>Eurotiomycetes</taxon>
        <taxon>Eurotiomycetidae</taxon>
        <taxon>Eurotiales</taxon>
        <taxon>Trichocomaceae</taxon>
        <taxon>Talaromyces</taxon>
        <taxon>Talaromyces sect. Talaromyces</taxon>
    </lineage>
</organism>
<comment type="subcellular location">
    <subcellularLocation>
        <location evidence="1">Membrane</location>
        <topology evidence="1">Multi-pass membrane protein</topology>
    </subcellularLocation>
</comment>
<feature type="transmembrane region" description="Helical" evidence="6">
    <location>
        <begin position="378"/>
        <end position="396"/>
    </location>
</feature>
<dbReference type="FunFam" id="1.20.1250.20:FF:000013">
    <property type="entry name" value="MFS general substrate transporter"/>
    <property type="match status" value="1"/>
</dbReference>
<keyword evidence="2" id="KW-0813">Transport</keyword>
<accession>A0A093W131</accession>
<keyword evidence="5 6" id="KW-0472">Membrane</keyword>
<evidence type="ECO:0000256" key="3">
    <source>
        <dbReference type="ARBA" id="ARBA00022692"/>
    </source>
</evidence>
<sequence length="509" mass="55949">MASVEPNLHRKILQDVEADVSQACENSLRTHESVEDADEFDKTAIRNLVWKQDLHIVPLSAFIYLLCYLDRSNIGTLRSIPTSVAIDFSYQTNAGNARILNAGTHNDLLTETHMTNYQYTIALMVFLIAYAVFEVPSNYLLKKLRPSRWIAFLMLSWGAITMGLGGAKNTAQVTGIRFILGVFEAGLFPGLVYYLTFWYRVHERSIRVALILASATLAGAFGGAIAYGVGHLNQSHGLSAWRWLFIIEGAPSCFSAIFIFFFLPDYPETSHWLSAEEKDLAKRRLRVEGSQGTAKAMTWGDAKTVLTEWRLYAHYAVYFGISTPFSSLSLFTPSITAGLGYEGLKAQLMTVPPYAVAYVVTIAVAGSADYFNARGIHSAIFSFIGAMGFLASAVLPPDAYQHRYGCLIVAASGSFSCIPPLLGWLSSNLNTTAAAGLAIALNISFGAPGQIAGVWIYKSNEAKRGYPTGHWTNAGLLLFVAAGCVLLQIYYVYMNRRLRSQPGTKLYAY</sequence>
<evidence type="ECO:0000256" key="4">
    <source>
        <dbReference type="ARBA" id="ARBA00022989"/>
    </source>
</evidence>
<feature type="transmembrane region" description="Helical" evidence="6">
    <location>
        <begin position="434"/>
        <end position="456"/>
    </location>
</feature>
<dbReference type="InterPro" id="IPR011701">
    <property type="entry name" value="MFS"/>
</dbReference>
<evidence type="ECO:0000256" key="6">
    <source>
        <dbReference type="SAM" id="Phobius"/>
    </source>
</evidence>
<feature type="transmembrane region" description="Helical" evidence="6">
    <location>
        <begin position="312"/>
        <end position="331"/>
    </location>
</feature>
<evidence type="ECO:0000256" key="5">
    <source>
        <dbReference type="ARBA" id="ARBA00023136"/>
    </source>
</evidence>
<gene>
    <name evidence="7" type="ORF">GQ26_0020360</name>
</gene>
<protein>
    <submittedName>
        <fullName evidence="7">Putative transporter</fullName>
    </submittedName>
</protein>
<dbReference type="Pfam" id="PF07690">
    <property type="entry name" value="MFS_1"/>
    <property type="match status" value="1"/>
</dbReference>
<dbReference type="PANTHER" id="PTHR43791">
    <property type="entry name" value="PERMEASE-RELATED"/>
    <property type="match status" value="1"/>
</dbReference>
<dbReference type="SUPFAM" id="SSF103473">
    <property type="entry name" value="MFS general substrate transporter"/>
    <property type="match status" value="1"/>
</dbReference>
<dbReference type="GO" id="GO:0016020">
    <property type="term" value="C:membrane"/>
    <property type="evidence" value="ECO:0007669"/>
    <property type="project" value="UniProtKB-SubCell"/>
</dbReference>
<evidence type="ECO:0000256" key="2">
    <source>
        <dbReference type="ARBA" id="ARBA00022448"/>
    </source>
</evidence>
<feature type="transmembrane region" description="Helical" evidence="6">
    <location>
        <begin position="117"/>
        <end position="137"/>
    </location>
</feature>
<dbReference type="InterPro" id="IPR036259">
    <property type="entry name" value="MFS_trans_sf"/>
</dbReference>
<dbReference type="GO" id="GO:0022857">
    <property type="term" value="F:transmembrane transporter activity"/>
    <property type="evidence" value="ECO:0007669"/>
    <property type="project" value="InterPro"/>
</dbReference>
<keyword evidence="3 6" id="KW-0812">Transmembrane</keyword>
<feature type="transmembrane region" description="Helical" evidence="6">
    <location>
        <begin position="178"/>
        <end position="196"/>
    </location>
</feature>
<dbReference type="AlphaFoldDB" id="A0A093W131"/>
<feature type="transmembrane region" description="Helical" evidence="6">
    <location>
        <begin position="402"/>
        <end position="422"/>
    </location>
</feature>
<dbReference type="EMBL" id="JPOX01000002">
    <property type="protein sequence ID" value="KFX52581.1"/>
    <property type="molecule type" value="Genomic_DNA"/>
</dbReference>
<comment type="caution">
    <text evidence="7">The sequence shown here is derived from an EMBL/GenBank/DDBJ whole genome shotgun (WGS) entry which is preliminary data.</text>
</comment>
<feature type="transmembrane region" description="Helical" evidence="6">
    <location>
        <begin position="476"/>
        <end position="493"/>
    </location>
</feature>
<name>A0A093W131_TALMA</name>
<keyword evidence="4 6" id="KW-1133">Transmembrane helix</keyword>
<dbReference type="PANTHER" id="PTHR43791:SF49">
    <property type="entry name" value="TRANSPORTER, PUTATIVE (AFU_ORTHOLOGUE AFUA_4G04250)-RELATED"/>
    <property type="match status" value="1"/>
</dbReference>
<evidence type="ECO:0000313" key="7">
    <source>
        <dbReference type="EMBL" id="KFX52581.1"/>
    </source>
</evidence>
<feature type="transmembrane region" description="Helical" evidence="6">
    <location>
        <begin position="241"/>
        <end position="263"/>
    </location>
</feature>
<feature type="transmembrane region" description="Helical" evidence="6">
    <location>
        <begin position="149"/>
        <end position="166"/>
    </location>
</feature>
<proteinExistence type="predicted"/>
<feature type="transmembrane region" description="Helical" evidence="6">
    <location>
        <begin position="208"/>
        <end position="229"/>
    </location>
</feature>
<dbReference type="FunFam" id="1.20.1250.20:FF:000057">
    <property type="entry name" value="MFS general substrate transporter"/>
    <property type="match status" value="1"/>
</dbReference>
<reference evidence="7" key="1">
    <citation type="journal article" date="2014" name="PLoS Genet.">
        <title>Signature Gene Expression Reveals Novel Clues to the Molecular Mechanisms of Dimorphic Transition in Penicillium marneffei.</title>
        <authorList>
            <person name="Yang E."/>
            <person name="Wang G."/>
            <person name="Cai J."/>
            <person name="Woo P.C."/>
            <person name="Lau S.K."/>
            <person name="Yuen K.-Y."/>
            <person name="Chow W.-N."/>
            <person name="Lin X."/>
        </authorList>
    </citation>
    <scope>NUCLEOTIDE SEQUENCE [LARGE SCALE GENOMIC DNA]</scope>
    <source>
        <strain evidence="7">PM1</strain>
    </source>
</reference>
<feature type="transmembrane region" description="Helical" evidence="6">
    <location>
        <begin position="351"/>
        <end position="371"/>
    </location>
</feature>
<dbReference type="Gene3D" id="1.20.1250.20">
    <property type="entry name" value="MFS general substrate transporter like domains"/>
    <property type="match status" value="1"/>
</dbReference>